<feature type="transmembrane region" description="Helical" evidence="1">
    <location>
        <begin position="176"/>
        <end position="194"/>
    </location>
</feature>
<feature type="transmembrane region" description="Helical" evidence="1">
    <location>
        <begin position="31"/>
        <end position="54"/>
    </location>
</feature>
<dbReference type="Pfam" id="PF09997">
    <property type="entry name" value="DUF2238"/>
    <property type="match status" value="1"/>
</dbReference>
<proteinExistence type="predicted"/>
<accession>A0ABS4GBU5</accession>
<keyword evidence="1" id="KW-0812">Transmembrane</keyword>
<evidence type="ECO:0000313" key="3">
    <source>
        <dbReference type="Proteomes" id="UP001519342"/>
    </source>
</evidence>
<organism evidence="2 3">
    <name type="scientific">Sedimentibacter acidaminivorans</name>
    <dbReference type="NCBI Taxonomy" id="913099"/>
    <lineage>
        <taxon>Bacteria</taxon>
        <taxon>Bacillati</taxon>
        <taxon>Bacillota</taxon>
        <taxon>Tissierellia</taxon>
        <taxon>Sedimentibacter</taxon>
    </lineage>
</organism>
<gene>
    <name evidence="2" type="ORF">J2Z76_001013</name>
</gene>
<dbReference type="EMBL" id="JAGGKS010000002">
    <property type="protein sequence ID" value="MBP1925156.1"/>
    <property type="molecule type" value="Genomic_DNA"/>
</dbReference>
<dbReference type="Proteomes" id="UP001519342">
    <property type="component" value="Unassembled WGS sequence"/>
</dbReference>
<keyword evidence="1" id="KW-1133">Transmembrane helix</keyword>
<name>A0ABS4GBU5_9FIRM</name>
<keyword evidence="1" id="KW-0472">Membrane</keyword>
<evidence type="ECO:0000256" key="1">
    <source>
        <dbReference type="SAM" id="Phobius"/>
    </source>
</evidence>
<feature type="transmembrane region" description="Helical" evidence="1">
    <location>
        <begin position="6"/>
        <end position="24"/>
    </location>
</feature>
<sequence length="196" mass="22394">MNFLFLYTNLVRVVLVIMTVVQLFKQNYKKLTPAVIVIALTFVPWLLSLIHVQINALTGFLFQTVTFMAVYLGSGNKYYDLYPWWDRSIHFLSGILFFGFGVSFSKKAPDAGFVGTLIFSFALSLALHEIWEVLEFLIDSTFHTDHQHWQKNSPVINHQPENAIQPPGLVDTMNDTITSIIGTMVACVGWWIYLNL</sequence>
<dbReference type="InterPro" id="IPR014509">
    <property type="entry name" value="YjdF-like"/>
</dbReference>
<protein>
    <submittedName>
        <fullName evidence="2">Uncharacterized protein</fullName>
    </submittedName>
</protein>
<keyword evidence="3" id="KW-1185">Reference proteome</keyword>
<comment type="caution">
    <text evidence="2">The sequence shown here is derived from an EMBL/GenBank/DDBJ whole genome shotgun (WGS) entry which is preliminary data.</text>
</comment>
<dbReference type="RefSeq" id="WP_209510895.1">
    <property type="nucleotide sequence ID" value="NZ_JAGGKS010000002.1"/>
</dbReference>
<feature type="transmembrane region" description="Helical" evidence="1">
    <location>
        <begin position="111"/>
        <end position="131"/>
    </location>
</feature>
<feature type="transmembrane region" description="Helical" evidence="1">
    <location>
        <begin position="88"/>
        <end position="104"/>
    </location>
</feature>
<evidence type="ECO:0000313" key="2">
    <source>
        <dbReference type="EMBL" id="MBP1925156.1"/>
    </source>
</evidence>
<reference evidence="2 3" key="1">
    <citation type="submission" date="2021-03" db="EMBL/GenBank/DDBJ databases">
        <title>Genomic Encyclopedia of Type Strains, Phase IV (KMG-IV): sequencing the most valuable type-strain genomes for metagenomic binning, comparative biology and taxonomic classification.</title>
        <authorList>
            <person name="Goeker M."/>
        </authorList>
    </citation>
    <scope>NUCLEOTIDE SEQUENCE [LARGE SCALE GENOMIC DNA]</scope>
    <source>
        <strain evidence="2 3">DSM 24004</strain>
    </source>
</reference>